<feature type="non-terminal residue" evidence="9">
    <location>
        <position position="1"/>
    </location>
</feature>
<feature type="region of interest" description="Disordered" evidence="6">
    <location>
        <begin position="175"/>
        <end position="229"/>
    </location>
</feature>
<dbReference type="Proteomes" id="UP001432322">
    <property type="component" value="Unassembled WGS sequence"/>
</dbReference>
<feature type="compositionally biased region" description="Polar residues" evidence="6">
    <location>
        <begin position="213"/>
        <end position="222"/>
    </location>
</feature>
<dbReference type="GO" id="GO:0031123">
    <property type="term" value="P:RNA 3'-end processing"/>
    <property type="evidence" value="ECO:0007669"/>
    <property type="project" value="TreeGrafter"/>
</dbReference>
<evidence type="ECO:0000313" key="9">
    <source>
        <dbReference type="EMBL" id="GMT10642.1"/>
    </source>
</evidence>
<dbReference type="Gene3D" id="1.10.1410.10">
    <property type="match status" value="1"/>
</dbReference>
<reference evidence="9" key="1">
    <citation type="submission" date="2023-10" db="EMBL/GenBank/DDBJ databases">
        <title>Genome assembly of Pristionchus species.</title>
        <authorList>
            <person name="Yoshida K."/>
            <person name="Sommer R.J."/>
        </authorList>
    </citation>
    <scope>NUCLEOTIDE SEQUENCE</scope>
    <source>
        <strain evidence="9">RS5133</strain>
    </source>
</reference>
<keyword evidence="5" id="KW-0460">Magnesium</keyword>
<feature type="non-terminal residue" evidence="9">
    <location>
        <position position="649"/>
    </location>
</feature>
<dbReference type="InterPro" id="IPR054708">
    <property type="entry name" value="MTPAP-like_central"/>
</dbReference>
<dbReference type="GO" id="GO:0046872">
    <property type="term" value="F:metal ion binding"/>
    <property type="evidence" value="ECO:0007669"/>
    <property type="project" value="UniProtKB-KW"/>
</dbReference>
<dbReference type="InterPro" id="IPR002058">
    <property type="entry name" value="PAP_assoc"/>
</dbReference>
<evidence type="ECO:0000256" key="2">
    <source>
        <dbReference type="ARBA" id="ARBA00001946"/>
    </source>
</evidence>
<evidence type="ECO:0000256" key="6">
    <source>
        <dbReference type="SAM" id="MobiDB-lite"/>
    </source>
</evidence>
<evidence type="ECO:0000313" key="10">
    <source>
        <dbReference type="Proteomes" id="UP001432322"/>
    </source>
</evidence>
<evidence type="ECO:0000259" key="8">
    <source>
        <dbReference type="Pfam" id="PF22600"/>
    </source>
</evidence>
<comment type="cofactor">
    <cofactor evidence="2">
        <name>Mg(2+)</name>
        <dbReference type="ChEBI" id="CHEBI:18420"/>
    </cofactor>
</comment>
<dbReference type="InterPro" id="IPR043519">
    <property type="entry name" value="NT_sf"/>
</dbReference>
<dbReference type="Pfam" id="PF22600">
    <property type="entry name" value="MTPAP-like_central"/>
    <property type="match status" value="1"/>
</dbReference>
<proteinExistence type="predicted"/>
<dbReference type="Pfam" id="PF03828">
    <property type="entry name" value="PAP_assoc"/>
    <property type="match status" value="1"/>
</dbReference>
<dbReference type="GO" id="GO:1990817">
    <property type="term" value="F:poly(A) RNA polymerase activity"/>
    <property type="evidence" value="ECO:0007669"/>
    <property type="project" value="TreeGrafter"/>
</dbReference>
<accession>A0AAV5UTU1</accession>
<dbReference type="SUPFAM" id="SSF81301">
    <property type="entry name" value="Nucleotidyltransferase"/>
    <property type="match status" value="1"/>
</dbReference>
<keyword evidence="10" id="KW-1185">Reference proteome</keyword>
<evidence type="ECO:0000256" key="1">
    <source>
        <dbReference type="ARBA" id="ARBA00001936"/>
    </source>
</evidence>
<dbReference type="EMBL" id="BTSY01000001">
    <property type="protein sequence ID" value="GMT10642.1"/>
    <property type="molecule type" value="Genomic_DNA"/>
</dbReference>
<dbReference type="AlphaFoldDB" id="A0AAV5UTU1"/>
<organism evidence="9 10">
    <name type="scientific">Pristionchus fissidentatus</name>
    <dbReference type="NCBI Taxonomy" id="1538716"/>
    <lineage>
        <taxon>Eukaryota</taxon>
        <taxon>Metazoa</taxon>
        <taxon>Ecdysozoa</taxon>
        <taxon>Nematoda</taxon>
        <taxon>Chromadorea</taxon>
        <taxon>Rhabditida</taxon>
        <taxon>Rhabditina</taxon>
        <taxon>Diplogasteromorpha</taxon>
        <taxon>Diplogasteroidea</taxon>
        <taxon>Neodiplogasteridae</taxon>
        <taxon>Pristionchus</taxon>
    </lineage>
</organism>
<evidence type="ECO:0000256" key="5">
    <source>
        <dbReference type="ARBA" id="ARBA00022842"/>
    </source>
</evidence>
<evidence type="ECO:0000256" key="4">
    <source>
        <dbReference type="ARBA" id="ARBA00022723"/>
    </source>
</evidence>
<feature type="domain" description="PAP-associated" evidence="7">
    <location>
        <begin position="561"/>
        <end position="615"/>
    </location>
</feature>
<dbReference type="SUPFAM" id="SSF81631">
    <property type="entry name" value="PAP/OAS1 substrate-binding domain"/>
    <property type="match status" value="1"/>
</dbReference>
<evidence type="ECO:0000256" key="3">
    <source>
        <dbReference type="ARBA" id="ARBA00022679"/>
    </source>
</evidence>
<feature type="domain" description="Poly(A) RNA polymerase mitochondrial-like central palm" evidence="8">
    <location>
        <begin position="326"/>
        <end position="470"/>
    </location>
</feature>
<evidence type="ECO:0008006" key="11">
    <source>
        <dbReference type="Google" id="ProtNLM"/>
    </source>
</evidence>
<feature type="compositionally biased region" description="Basic and acidic residues" evidence="6">
    <location>
        <begin position="198"/>
        <end position="212"/>
    </location>
</feature>
<dbReference type="Gene3D" id="3.30.460.10">
    <property type="entry name" value="Beta Polymerase, domain 2"/>
    <property type="match status" value="1"/>
</dbReference>
<feature type="compositionally biased region" description="Pro residues" evidence="6">
    <location>
        <begin position="184"/>
        <end position="197"/>
    </location>
</feature>
<evidence type="ECO:0000259" key="7">
    <source>
        <dbReference type="Pfam" id="PF03828"/>
    </source>
</evidence>
<dbReference type="PANTHER" id="PTHR12271">
    <property type="entry name" value="POLY A POLYMERASE CID PAP -RELATED"/>
    <property type="match status" value="1"/>
</dbReference>
<gene>
    <name evidence="9" type="ORF">PFISCL1PPCAC_1939</name>
</gene>
<dbReference type="PANTHER" id="PTHR12271:SF117">
    <property type="entry name" value="PAP-ASSOCIATED DOMAIN-CONTAINING PROTEIN"/>
    <property type="match status" value="1"/>
</dbReference>
<dbReference type="CDD" id="cd05402">
    <property type="entry name" value="NT_PAP_TUTase"/>
    <property type="match status" value="1"/>
</dbReference>
<comment type="cofactor">
    <cofactor evidence="1">
        <name>Mn(2+)</name>
        <dbReference type="ChEBI" id="CHEBI:29035"/>
    </cofactor>
</comment>
<protein>
    <recommendedName>
        <fullName evidence="11">PAP-associated domain-containing protein</fullName>
    </recommendedName>
</protein>
<keyword evidence="3" id="KW-0808">Transferase</keyword>
<keyword evidence="4" id="KW-0479">Metal-binding</keyword>
<sequence length="649" mass="72437">ESTGLAMKKKGKKNLMSKEIEQLSMMLKGRDVVLQERNEEGTFVCRAAFDGISAALFGATGKGETPETARSMARQNLAGVFAGSMLHAGLLKDFKATRGVRNAPLINLCQKIFDNAEAVLKKPEFECLLVKSRIFPPHTDDESIASRAARKEILGYAKTVFADYDRRSGGAAAAAASSSSAAPLLPPPPPPPAGPPPSEKKTADKNRKRTMDEPSTSNSTPILSKKKRVVVVEEESDDCIVVGSSSDSSDGDDDVVEVEVATLGNTVRTPEKKKTATNHSTPNSYLDTMYSEFDLLGVTEWNGARNERRRVEEHKKKFSKQIFSEFDESIWRHYKSNGQDDNIYNWKMAVRMKLLEIAQKIFPGFAVNMFAVGSTINGCGSYNSDMDLCLVVYDRDGSITEGQEFAKRNLNKLFNELKRNRQMVEKCQFIRHAVVPIIKLETKAPNSLEVDINMNNIAGVYNSHLMHYYARVDDRFAALCLIVKHWAINAGINDSLCGTFNSYSLILLVLHYLQCGVVPAILPNLQFLYHTRFGERPELSDLNLFGEFTPPLPQRILNEQSVGEVLIGFFEYYSRFDFTLSAISIRKGMVFPRSQLPAETTKAPLFIEEPFDGKNTARCVRREYMGAIRTAFQHGAESFRKRTPDLAVI</sequence>
<comment type="caution">
    <text evidence="9">The sequence shown here is derived from an EMBL/GenBank/DDBJ whole genome shotgun (WGS) entry which is preliminary data.</text>
</comment>
<name>A0AAV5UTU1_9BILA</name>